<feature type="domain" description="J" evidence="3">
    <location>
        <begin position="6"/>
        <end position="69"/>
    </location>
</feature>
<accession>A0A2T2XJK7</accession>
<dbReference type="AlphaFoldDB" id="A0A2T2XJK7"/>
<dbReference type="PROSITE" id="PS00636">
    <property type="entry name" value="DNAJ_1"/>
    <property type="match status" value="1"/>
</dbReference>
<gene>
    <name evidence="4" type="ORF">C7B46_04315</name>
</gene>
<dbReference type="Pfam" id="PF00226">
    <property type="entry name" value="DnaJ"/>
    <property type="match status" value="1"/>
</dbReference>
<dbReference type="GO" id="GO:0006457">
    <property type="term" value="P:protein folding"/>
    <property type="evidence" value="ECO:0007669"/>
    <property type="project" value="InterPro"/>
</dbReference>
<dbReference type="Gene3D" id="2.60.260.20">
    <property type="entry name" value="Urease metallochaperone UreE, N-terminal domain"/>
    <property type="match status" value="2"/>
</dbReference>
<dbReference type="SUPFAM" id="SSF46565">
    <property type="entry name" value="Chaperone J-domain"/>
    <property type="match status" value="1"/>
</dbReference>
<dbReference type="PANTHER" id="PTHR44145:SF3">
    <property type="entry name" value="DNAJ HOMOLOG SUBFAMILY A MEMBER 3, MITOCHONDRIAL"/>
    <property type="match status" value="1"/>
</dbReference>
<sequence length="312" mass="34422">MAAPKDYYKILEISENADAAAIKSAYRKLARKYHPDVSGKSSEDRFKEINEAYEVLSNPTKRAEYDQLRRNFANRKARSQGPGYQRVSHDWDGFNVEDFGSIFEDLFSGPGQSTRTQQRPRSTPEETVTVTLEQVMTGTTIGLTVNQIKPCPVCHGTDPDCARCGGLGQIIEPQRFDVKIPAGIEDGAVLRVGEHARLKVQIAPNPRFSRQHNDLVGRVMVSVPVAATGGEISVAPLVGDPIAVKVPAHTNQGKVLRLRGMGLPDRSTGKRGDLLLEVTLRFPEPFLADDDRLYREISALHQETGGDIHAPR</sequence>
<dbReference type="PRINTS" id="PR00625">
    <property type="entry name" value="JDOMAIN"/>
</dbReference>
<protein>
    <submittedName>
        <fullName evidence="4">Molecular chaperone DnaJ</fullName>
    </submittedName>
</protein>
<proteinExistence type="predicted"/>
<evidence type="ECO:0000313" key="5">
    <source>
        <dbReference type="Proteomes" id="UP000242972"/>
    </source>
</evidence>
<dbReference type="SMART" id="SM00271">
    <property type="entry name" value="DnaJ"/>
    <property type="match status" value="1"/>
</dbReference>
<organism evidence="4 5">
    <name type="scientific">Sulfobacillus benefaciens</name>
    <dbReference type="NCBI Taxonomy" id="453960"/>
    <lineage>
        <taxon>Bacteria</taxon>
        <taxon>Bacillati</taxon>
        <taxon>Bacillota</taxon>
        <taxon>Clostridia</taxon>
        <taxon>Eubacteriales</taxon>
        <taxon>Clostridiales Family XVII. Incertae Sedis</taxon>
        <taxon>Sulfobacillus</taxon>
    </lineage>
</organism>
<dbReference type="InterPro" id="IPR036869">
    <property type="entry name" value="J_dom_sf"/>
</dbReference>
<name>A0A2T2XJK7_9FIRM</name>
<comment type="caution">
    <text evidence="4">The sequence shown here is derived from an EMBL/GenBank/DDBJ whole genome shotgun (WGS) entry which is preliminary data.</text>
</comment>
<dbReference type="CDD" id="cd10747">
    <property type="entry name" value="DnaJ_C"/>
    <property type="match status" value="1"/>
</dbReference>
<dbReference type="InterPro" id="IPR008971">
    <property type="entry name" value="HSP40/DnaJ_pept-bd"/>
</dbReference>
<dbReference type="CDD" id="cd06257">
    <property type="entry name" value="DnaJ"/>
    <property type="match status" value="1"/>
</dbReference>
<dbReference type="GO" id="GO:0006260">
    <property type="term" value="P:DNA replication"/>
    <property type="evidence" value="ECO:0007669"/>
    <property type="project" value="UniProtKB-KW"/>
</dbReference>
<keyword evidence="1" id="KW-0235">DNA replication</keyword>
<dbReference type="Pfam" id="PF01556">
    <property type="entry name" value="DnaJ_C"/>
    <property type="match status" value="1"/>
</dbReference>
<dbReference type="InterPro" id="IPR051938">
    <property type="entry name" value="Apopto_cytoskel_mod"/>
</dbReference>
<dbReference type="PROSITE" id="PS50076">
    <property type="entry name" value="DNAJ_2"/>
    <property type="match status" value="1"/>
</dbReference>
<dbReference type="Proteomes" id="UP000242972">
    <property type="component" value="Unassembled WGS sequence"/>
</dbReference>
<dbReference type="InterPro" id="IPR001623">
    <property type="entry name" value="DnaJ_domain"/>
</dbReference>
<evidence type="ECO:0000256" key="1">
    <source>
        <dbReference type="ARBA" id="ARBA00022705"/>
    </source>
</evidence>
<dbReference type="InterPro" id="IPR002939">
    <property type="entry name" value="DnaJ_C"/>
</dbReference>
<dbReference type="Gene3D" id="1.10.287.110">
    <property type="entry name" value="DnaJ domain"/>
    <property type="match status" value="1"/>
</dbReference>
<reference evidence="4 5" key="1">
    <citation type="journal article" date="2014" name="BMC Genomics">
        <title>Comparison of environmental and isolate Sulfobacillus genomes reveals diverse carbon, sulfur, nitrogen, and hydrogen metabolisms.</title>
        <authorList>
            <person name="Justice N.B."/>
            <person name="Norman A."/>
            <person name="Brown C.T."/>
            <person name="Singh A."/>
            <person name="Thomas B.C."/>
            <person name="Banfield J.F."/>
        </authorList>
    </citation>
    <scope>NUCLEOTIDE SEQUENCE [LARGE SCALE GENOMIC DNA]</scope>
    <source>
        <strain evidence="4">AMDSBA4</strain>
    </source>
</reference>
<evidence type="ECO:0000256" key="2">
    <source>
        <dbReference type="ARBA" id="ARBA00023186"/>
    </source>
</evidence>
<dbReference type="EMBL" id="PXYW01000007">
    <property type="protein sequence ID" value="PSR34667.1"/>
    <property type="molecule type" value="Genomic_DNA"/>
</dbReference>
<dbReference type="GO" id="GO:0051082">
    <property type="term" value="F:unfolded protein binding"/>
    <property type="evidence" value="ECO:0007669"/>
    <property type="project" value="InterPro"/>
</dbReference>
<evidence type="ECO:0000313" key="4">
    <source>
        <dbReference type="EMBL" id="PSR34667.1"/>
    </source>
</evidence>
<keyword evidence="2" id="KW-0143">Chaperone</keyword>
<dbReference type="PANTHER" id="PTHR44145">
    <property type="entry name" value="DNAJ HOMOLOG SUBFAMILY A MEMBER 3, MITOCHONDRIAL"/>
    <property type="match status" value="1"/>
</dbReference>
<dbReference type="InterPro" id="IPR018253">
    <property type="entry name" value="DnaJ_domain_CS"/>
</dbReference>
<dbReference type="SUPFAM" id="SSF49493">
    <property type="entry name" value="HSP40/DnaJ peptide-binding domain"/>
    <property type="match status" value="2"/>
</dbReference>
<evidence type="ECO:0000259" key="3">
    <source>
        <dbReference type="PROSITE" id="PS50076"/>
    </source>
</evidence>